<comment type="caution">
    <text evidence="1">The sequence shown here is derived from an EMBL/GenBank/DDBJ whole genome shotgun (WGS) entry which is preliminary data.</text>
</comment>
<dbReference type="EMBL" id="JAUTXU010000579">
    <property type="protein sequence ID" value="KAK3678233.1"/>
    <property type="molecule type" value="Genomic_DNA"/>
</dbReference>
<protein>
    <submittedName>
        <fullName evidence="1">Uncharacterized protein</fullName>
    </submittedName>
</protein>
<keyword evidence="2" id="KW-1185">Reference proteome</keyword>
<organism evidence="1 2">
    <name type="scientific">Vermiconidia calcicola</name>
    <dbReference type="NCBI Taxonomy" id="1690605"/>
    <lineage>
        <taxon>Eukaryota</taxon>
        <taxon>Fungi</taxon>
        <taxon>Dikarya</taxon>
        <taxon>Ascomycota</taxon>
        <taxon>Pezizomycotina</taxon>
        <taxon>Dothideomycetes</taxon>
        <taxon>Dothideomycetidae</taxon>
        <taxon>Mycosphaerellales</taxon>
        <taxon>Extremaceae</taxon>
        <taxon>Vermiconidia</taxon>
    </lineage>
</organism>
<sequence length="468" mass="52313">MDLIQTVRKEGSRGGVNFSWDEVKNSQHRENYLGHSLMAPVGRWQKGKDLGWYARAEDAELTPEQRAERERERKREELRKVKEAEEDAMARAMGLPVPERGEGNANEEPLGMSKESQREVNQALKETLEEEKDDQERGVGFGSYGGVKADSEKEVMKGSRSREEEKRRDRSRSRERRRGSGQLSGEGGQDQDHGTREETGSTGGAMTSAHPHVRGTDGVDQEAEIGSGMMMDAEDVEVTMTGRTAKGERGIIDGGGVEVDLAHLTRIEDSAMDDEMHLRQYESFSLRERKVVTSLLVESQNQLGDAKLADPAVDLEDPAVKFPVCCRCYGHCQKNVKKRLQDSSSVSAWPYMKDKFVQVDDESECVYPWCMKKPEIIDTQNTNCAPSDPNVCDCTTSFAAEHGQVLAHIMEIEKLFNELEVAYGVTAKLGEQVKATKEVDMSVPPDGRRGMLEAMSHDLMELHLGNEK</sequence>
<evidence type="ECO:0000313" key="1">
    <source>
        <dbReference type="EMBL" id="KAK3678233.1"/>
    </source>
</evidence>
<reference evidence="1" key="1">
    <citation type="submission" date="2023-07" db="EMBL/GenBank/DDBJ databases">
        <title>Black Yeasts Isolated from many extreme environments.</title>
        <authorList>
            <person name="Coleine C."/>
            <person name="Stajich J.E."/>
            <person name="Selbmann L."/>
        </authorList>
    </citation>
    <scope>NUCLEOTIDE SEQUENCE</scope>
    <source>
        <strain evidence="1">CCFEE 5714</strain>
    </source>
</reference>
<gene>
    <name evidence="1" type="ORF">LTR37_021497</name>
</gene>
<proteinExistence type="predicted"/>
<accession>A0ACC3MBB8</accession>
<name>A0ACC3MBB8_9PEZI</name>
<evidence type="ECO:0000313" key="2">
    <source>
        <dbReference type="Proteomes" id="UP001281147"/>
    </source>
</evidence>
<dbReference type="Proteomes" id="UP001281147">
    <property type="component" value="Unassembled WGS sequence"/>
</dbReference>